<comment type="caution">
    <text evidence="7">The sequence shown here is derived from an EMBL/GenBank/DDBJ whole genome shotgun (WGS) entry which is preliminary data.</text>
</comment>
<dbReference type="Pfam" id="PF03631">
    <property type="entry name" value="Virul_fac_BrkB"/>
    <property type="match status" value="1"/>
</dbReference>
<feature type="transmembrane region" description="Helical" evidence="6">
    <location>
        <begin position="199"/>
        <end position="223"/>
    </location>
</feature>
<evidence type="ECO:0000256" key="4">
    <source>
        <dbReference type="ARBA" id="ARBA00022989"/>
    </source>
</evidence>
<feature type="transmembrane region" description="Helical" evidence="6">
    <location>
        <begin position="88"/>
        <end position="111"/>
    </location>
</feature>
<keyword evidence="4 6" id="KW-1133">Transmembrane helix</keyword>
<protein>
    <submittedName>
        <fullName evidence="7">YihY/virulence factor BrkB family protein</fullName>
    </submittedName>
</protein>
<gene>
    <name evidence="7" type="ORF">ENV75_01130</name>
</gene>
<dbReference type="InterPro" id="IPR017039">
    <property type="entry name" value="Virul_fac_BrkB"/>
</dbReference>
<evidence type="ECO:0000256" key="1">
    <source>
        <dbReference type="ARBA" id="ARBA00004651"/>
    </source>
</evidence>
<dbReference type="PIRSF" id="PIRSF035875">
    <property type="entry name" value="RNase_BN"/>
    <property type="match status" value="1"/>
</dbReference>
<evidence type="ECO:0000256" key="2">
    <source>
        <dbReference type="ARBA" id="ARBA00022475"/>
    </source>
</evidence>
<dbReference type="NCBIfam" id="TIGR00765">
    <property type="entry name" value="yihY_not_rbn"/>
    <property type="match status" value="1"/>
</dbReference>
<feature type="transmembrane region" description="Helical" evidence="6">
    <location>
        <begin position="163"/>
        <end position="187"/>
    </location>
</feature>
<proteinExistence type="predicted"/>
<keyword evidence="2" id="KW-1003">Cell membrane</keyword>
<organism evidence="7">
    <name type="scientific">Thermodesulfovibrio aggregans</name>
    <dbReference type="NCBI Taxonomy" id="86166"/>
    <lineage>
        <taxon>Bacteria</taxon>
        <taxon>Pseudomonadati</taxon>
        <taxon>Nitrospirota</taxon>
        <taxon>Thermodesulfovibrionia</taxon>
        <taxon>Thermodesulfovibrionales</taxon>
        <taxon>Thermodesulfovibrionaceae</taxon>
        <taxon>Thermodesulfovibrio</taxon>
    </lineage>
</organism>
<evidence type="ECO:0000256" key="5">
    <source>
        <dbReference type="ARBA" id="ARBA00023136"/>
    </source>
</evidence>
<evidence type="ECO:0000256" key="6">
    <source>
        <dbReference type="SAM" id="Phobius"/>
    </source>
</evidence>
<dbReference type="EMBL" id="DTHO01000011">
    <property type="protein sequence ID" value="HGG99047.1"/>
    <property type="molecule type" value="Genomic_DNA"/>
</dbReference>
<dbReference type="PANTHER" id="PTHR30213:SF0">
    <property type="entry name" value="UPF0761 MEMBRANE PROTEIN YIHY"/>
    <property type="match status" value="1"/>
</dbReference>
<feature type="transmembrane region" description="Helical" evidence="6">
    <location>
        <begin position="235"/>
        <end position="256"/>
    </location>
</feature>
<feature type="transmembrane region" description="Helical" evidence="6">
    <location>
        <begin position="123"/>
        <end position="151"/>
    </location>
</feature>
<dbReference type="AlphaFoldDB" id="A0A7C4ELJ3"/>
<name>A0A7C4ELJ3_9BACT</name>
<keyword evidence="3 6" id="KW-0812">Transmembrane</keyword>
<dbReference type="GO" id="GO:0005886">
    <property type="term" value="C:plasma membrane"/>
    <property type="evidence" value="ECO:0007669"/>
    <property type="project" value="UniProtKB-SubCell"/>
</dbReference>
<evidence type="ECO:0000256" key="3">
    <source>
        <dbReference type="ARBA" id="ARBA00022692"/>
    </source>
</evidence>
<feature type="transmembrane region" description="Helical" evidence="6">
    <location>
        <begin position="22"/>
        <end position="48"/>
    </location>
</feature>
<keyword evidence="5 6" id="KW-0472">Membrane</keyword>
<accession>A0A7C4ELJ3</accession>
<evidence type="ECO:0000313" key="7">
    <source>
        <dbReference type="EMBL" id="HGG99047.1"/>
    </source>
</evidence>
<sequence>MIARFIKALFKSFKDFYRDEGVFLSASLAFFSILSMIPLTMFIVNVLLNMIQEERVVKFVYGKLIVFFPAIELQMIKELKDILASKEVSAVSLILYGIFSLQLFTAIEFSLNKIFKTTKKRHFLMSLLMAIFIIFLITFTVAVSFILTYLFRVFRHWLFLELSILAGFFLKYILPFLLMFIIISLLYKILPSKKINLGSVLKGALVTTGLTEAAKYVFAFYVSKIIKISTLYGSVSTFLALLMWLFYAWAVFLYGAELIKNFEKK</sequence>
<dbReference type="PANTHER" id="PTHR30213">
    <property type="entry name" value="INNER MEMBRANE PROTEIN YHJD"/>
    <property type="match status" value="1"/>
</dbReference>
<comment type="subcellular location">
    <subcellularLocation>
        <location evidence="1">Cell membrane</location>
        <topology evidence="1">Multi-pass membrane protein</topology>
    </subcellularLocation>
</comment>
<reference evidence="7" key="1">
    <citation type="journal article" date="2020" name="mSystems">
        <title>Genome- and Community-Level Interaction Insights into Carbon Utilization and Element Cycling Functions of Hydrothermarchaeota in Hydrothermal Sediment.</title>
        <authorList>
            <person name="Zhou Z."/>
            <person name="Liu Y."/>
            <person name="Xu W."/>
            <person name="Pan J."/>
            <person name="Luo Z.H."/>
            <person name="Li M."/>
        </authorList>
    </citation>
    <scope>NUCLEOTIDE SEQUENCE [LARGE SCALE GENOMIC DNA]</scope>
    <source>
        <strain evidence="7">SpSt-788</strain>
    </source>
</reference>